<proteinExistence type="predicted"/>
<dbReference type="Gene3D" id="1.10.287.70">
    <property type="match status" value="1"/>
</dbReference>
<dbReference type="PANTHER" id="PTHR11767">
    <property type="entry name" value="INWARD RECTIFIER POTASSIUM CHANNEL"/>
    <property type="match status" value="1"/>
</dbReference>
<keyword evidence="15" id="KW-1185">Reference proteome</keyword>
<dbReference type="SUPFAM" id="SSF81296">
    <property type="entry name" value="E set domains"/>
    <property type="match status" value="1"/>
</dbReference>
<keyword evidence="5" id="KW-0851">Voltage-gated channel</keyword>
<keyword evidence="6" id="KW-0630">Potassium</keyword>
<dbReference type="GO" id="GO:0034765">
    <property type="term" value="P:regulation of monoatomic ion transmembrane transport"/>
    <property type="evidence" value="ECO:0007669"/>
    <property type="project" value="TreeGrafter"/>
</dbReference>
<dbReference type="Proteomes" id="UP000008206">
    <property type="component" value="Chromosome"/>
</dbReference>
<accession>E0UDK7</accession>
<evidence type="ECO:0000256" key="3">
    <source>
        <dbReference type="ARBA" id="ARBA00022538"/>
    </source>
</evidence>
<dbReference type="Pfam" id="PF17655">
    <property type="entry name" value="IRK_C"/>
    <property type="match status" value="1"/>
</dbReference>
<keyword evidence="8" id="KW-0406">Ion transport</keyword>
<dbReference type="GO" id="GO:0005886">
    <property type="term" value="C:plasma membrane"/>
    <property type="evidence" value="ECO:0007669"/>
    <property type="project" value="TreeGrafter"/>
</dbReference>
<keyword evidence="2" id="KW-0813">Transport</keyword>
<evidence type="ECO:0000256" key="10">
    <source>
        <dbReference type="ARBA" id="ARBA00023303"/>
    </source>
</evidence>
<feature type="transmembrane region" description="Helical" evidence="11">
    <location>
        <begin position="120"/>
        <end position="146"/>
    </location>
</feature>
<dbReference type="PRINTS" id="PR01320">
    <property type="entry name" value="KIRCHANNEL"/>
</dbReference>
<evidence type="ECO:0000259" key="12">
    <source>
        <dbReference type="Pfam" id="PF07885"/>
    </source>
</evidence>
<organism evidence="14 15">
    <name type="scientific">Gloeothece verrucosa (strain PCC 7822)</name>
    <name type="common">Cyanothece sp. (strain PCC 7822)</name>
    <dbReference type="NCBI Taxonomy" id="497965"/>
    <lineage>
        <taxon>Bacteria</taxon>
        <taxon>Bacillati</taxon>
        <taxon>Cyanobacteriota</taxon>
        <taxon>Cyanophyceae</taxon>
        <taxon>Oscillatoriophycideae</taxon>
        <taxon>Chroococcales</taxon>
        <taxon>Aphanothecaceae</taxon>
        <taxon>Gloeothece</taxon>
        <taxon>Gloeothece verrucosa</taxon>
    </lineage>
</organism>
<keyword evidence="10" id="KW-0407">Ion channel</keyword>
<evidence type="ECO:0000256" key="1">
    <source>
        <dbReference type="ARBA" id="ARBA00004141"/>
    </source>
</evidence>
<evidence type="ECO:0000256" key="9">
    <source>
        <dbReference type="ARBA" id="ARBA00023136"/>
    </source>
</evidence>
<protein>
    <submittedName>
        <fullName evidence="14">K channel inward rectifier conserved region 2 domain protein</fullName>
    </submittedName>
</protein>
<keyword evidence="3" id="KW-0633">Potassium transport</keyword>
<dbReference type="SUPFAM" id="SSF81324">
    <property type="entry name" value="Voltage-gated potassium channels"/>
    <property type="match status" value="1"/>
</dbReference>
<dbReference type="GO" id="GO:1990573">
    <property type="term" value="P:potassium ion import across plasma membrane"/>
    <property type="evidence" value="ECO:0007669"/>
    <property type="project" value="TreeGrafter"/>
</dbReference>
<evidence type="ECO:0000256" key="4">
    <source>
        <dbReference type="ARBA" id="ARBA00022692"/>
    </source>
</evidence>
<evidence type="ECO:0000256" key="7">
    <source>
        <dbReference type="ARBA" id="ARBA00022989"/>
    </source>
</evidence>
<evidence type="ECO:0000256" key="11">
    <source>
        <dbReference type="SAM" id="Phobius"/>
    </source>
</evidence>
<dbReference type="KEGG" id="cyj:Cyan7822_3370"/>
<reference evidence="15" key="1">
    <citation type="journal article" date="2011" name="MBio">
        <title>Novel metabolic attributes of the genus Cyanothece, comprising a group of unicellular nitrogen-fixing Cyanobacteria.</title>
        <authorList>
            <person name="Bandyopadhyay A."/>
            <person name="Elvitigala T."/>
            <person name="Welsh E."/>
            <person name="Stockel J."/>
            <person name="Liberton M."/>
            <person name="Min H."/>
            <person name="Sherman L.A."/>
            <person name="Pakrasi H.B."/>
        </authorList>
    </citation>
    <scope>NUCLEOTIDE SEQUENCE [LARGE SCALE GENOMIC DNA]</scope>
    <source>
        <strain evidence="15">PCC 7822</strain>
    </source>
</reference>
<dbReference type="InterPro" id="IPR014756">
    <property type="entry name" value="Ig_E-set"/>
</dbReference>
<keyword evidence="4 11" id="KW-0812">Transmembrane</keyword>
<dbReference type="InterPro" id="IPR013099">
    <property type="entry name" value="K_chnl_dom"/>
</dbReference>
<dbReference type="InterPro" id="IPR041647">
    <property type="entry name" value="IRK_C"/>
</dbReference>
<sequence>MLPPLKYRHKPSLTKNRTTPPSSQKLWLRFDGTKISIEGLGVWYHYWKDPYHLLLTLPWSGFLLIIILYYIFLNTIFALAYLSCGQGIHDLPPGSFLDAFFFSVHTLATIGYGNMYPTSIYANCLVAIEAFVSIIGLALITGLAFARFSQSSARILFSKVSVISPYNGIPSLMLRAANQRRNLILEAKMRVYLMWDEVSSEGNFMRRVHELKLLRNHTPSFAMTWMVIHPIDEHSPLYNITPELLEKRKAMVMVSVTGVDETIAQPMYARYAYGFREILWHHQFEDVVYHTANGDRYIDLSYFHRVKAKEA</sequence>
<feature type="transmembrane region" description="Helical" evidence="11">
    <location>
        <begin position="59"/>
        <end position="84"/>
    </location>
</feature>
<comment type="subcellular location">
    <subcellularLocation>
        <location evidence="1">Membrane</location>
        <topology evidence="1">Multi-pass membrane protein</topology>
    </subcellularLocation>
</comment>
<evidence type="ECO:0000256" key="5">
    <source>
        <dbReference type="ARBA" id="ARBA00022882"/>
    </source>
</evidence>
<dbReference type="HOGENOM" id="CLU_022738_2_0_3"/>
<evidence type="ECO:0000256" key="8">
    <source>
        <dbReference type="ARBA" id="ARBA00023065"/>
    </source>
</evidence>
<dbReference type="Pfam" id="PF07885">
    <property type="entry name" value="Ion_trans_2"/>
    <property type="match status" value="1"/>
</dbReference>
<feature type="domain" description="Inward rectifier potassium channel C-terminal" evidence="13">
    <location>
        <begin position="155"/>
        <end position="307"/>
    </location>
</feature>
<evidence type="ECO:0000256" key="6">
    <source>
        <dbReference type="ARBA" id="ARBA00022958"/>
    </source>
</evidence>
<name>E0UDK7_GLOV7</name>
<evidence type="ECO:0000313" key="15">
    <source>
        <dbReference type="Proteomes" id="UP000008206"/>
    </source>
</evidence>
<feature type="domain" description="Potassium channel" evidence="12">
    <location>
        <begin position="76"/>
        <end position="143"/>
    </location>
</feature>
<dbReference type="GO" id="GO:0005242">
    <property type="term" value="F:inward rectifier potassium channel activity"/>
    <property type="evidence" value="ECO:0007669"/>
    <property type="project" value="InterPro"/>
</dbReference>
<keyword evidence="7 11" id="KW-1133">Transmembrane helix</keyword>
<dbReference type="Gene3D" id="2.60.40.1400">
    <property type="entry name" value="G protein-activated inward rectifier potassium channel 1"/>
    <property type="match status" value="1"/>
</dbReference>
<dbReference type="PANTHER" id="PTHR11767:SF102">
    <property type="entry name" value="INWARDLY RECTIFYING POTASSIUM CHANNEL 1, ISOFORM F"/>
    <property type="match status" value="1"/>
</dbReference>
<dbReference type="eggNOG" id="COG0395">
    <property type="taxonomic scope" value="Bacteria"/>
</dbReference>
<dbReference type="GO" id="GO:0034702">
    <property type="term" value="C:monoatomic ion channel complex"/>
    <property type="evidence" value="ECO:0007669"/>
    <property type="project" value="UniProtKB-KW"/>
</dbReference>
<dbReference type="STRING" id="497965.Cyan7822_3370"/>
<dbReference type="InterPro" id="IPR013518">
    <property type="entry name" value="K_chnl_inward-rec_Kir_cyto"/>
</dbReference>
<gene>
    <name evidence="14" type="ordered locus">Cyan7822_3370</name>
</gene>
<evidence type="ECO:0000313" key="14">
    <source>
        <dbReference type="EMBL" id="ADN15320.1"/>
    </source>
</evidence>
<keyword evidence="9 11" id="KW-0472">Membrane</keyword>
<evidence type="ECO:0000259" key="13">
    <source>
        <dbReference type="Pfam" id="PF17655"/>
    </source>
</evidence>
<feature type="transmembrane region" description="Helical" evidence="11">
    <location>
        <begin position="96"/>
        <end position="114"/>
    </location>
</feature>
<dbReference type="OrthoDB" id="9799090at2"/>
<dbReference type="RefSeq" id="WP_013323389.1">
    <property type="nucleotide sequence ID" value="NC_014501.1"/>
</dbReference>
<dbReference type="EMBL" id="CP002198">
    <property type="protein sequence ID" value="ADN15320.1"/>
    <property type="molecule type" value="Genomic_DNA"/>
</dbReference>
<evidence type="ECO:0000256" key="2">
    <source>
        <dbReference type="ARBA" id="ARBA00022448"/>
    </source>
</evidence>
<dbReference type="AlphaFoldDB" id="E0UDK7"/>
<dbReference type="InterPro" id="IPR016449">
    <property type="entry name" value="K_chnl_inward-rec_Kir"/>
</dbReference>